<organism evidence="1">
    <name type="scientific">marine sediment metagenome</name>
    <dbReference type="NCBI Taxonomy" id="412755"/>
    <lineage>
        <taxon>unclassified sequences</taxon>
        <taxon>metagenomes</taxon>
        <taxon>ecological metagenomes</taxon>
    </lineage>
</organism>
<name>X1PWC4_9ZZZZ</name>
<comment type="caution">
    <text evidence="1">The sequence shown here is derived from an EMBL/GenBank/DDBJ whole genome shotgun (WGS) entry which is preliminary data.</text>
</comment>
<evidence type="ECO:0008006" key="2">
    <source>
        <dbReference type="Google" id="ProtNLM"/>
    </source>
</evidence>
<dbReference type="EMBL" id="BARV01031929">
    <property type="protein sequence ID" value="GAI43155.1"/>
    <property type="molecule type" value="Genomic_DNA"/>
</dbReference>
<evidence type="ECO:0000313" key="1">
    <source>
        <dbReference type="EMBL" id="GAI43155.1"/>
    </source>
</evidence>
<sequence length="77" mass="8830">MNIINNDSIQRIMNYTDRNSVKGRLYKALGKEVVPQLSLFGQKPPLLEEVEKLEIDSLTPLEALTKLYELQQKAREG</sequence>
<dbReference type="AlphaFoldDB" id="X1PWC4"/>
<protein>
    <recommendedName>
        <fullName evidence="2">DNA mismatch repair protein MutS core domain-containing protein</fullName>
    </recommendedName>
</protein>
<gene>
    <name evidence="1" type="ORF">S06H3_50424</name>
</gene>
<accession>X1PWC4</accession>
<proteinExistence type="predicted"/>
<dbReference type="Gene3D" id="6.10.140.430">
    <property type="match status" value="1"/>
</dbReference>
<reference evidence="1" key="1">
    <citation type="journal article" date="2014" name="Front. Microbiol.">
        <title>High frequency of phylogenetically diverse reductive dehalogenase-homologous genes in deep subseafloor sedimentary metagenomes.</title>
        <authorList>
            <person name="Kawai M."/>
            <person name="Futagami T."/>
            <person name="Toyoda A."/>
            <person name="Takaki Y."/>
            <person name="Nishi S."/>
            <person name="Hori S."/>
            <person name="Arai W."/>
            <person name="Tsubouchi T."/>
            <person name="Morono Y."/>
            <person name="Uchiyama I."/>
            <person name="Ito T."/>
            <person name="Fujiyama A."/>
            <person name="Inagaki F."/>
            <person name="Takami H."/>
        </authorList>
    </citation>
    <scope>NUCLEOTIDE SEQUENCE</scope>
    <source>
        <strain evidence="1">Expedition CK06-06</strain>
    </source>
</reference>